<dbReference type="EMBL" id="JWIN03000008">
    <property type="protein sequence ID" value="KAB1275364.1"/>
    <property type="molecule type" value="Genomic_DNA"/>
</dbReference>
<sequence>MVVESEGEEDPWAVEAMEVVAVVVVAEEDSPVVVVAVEDSGKLGTGSVLILRAEEAMIGAATEAEEGTVEASEGAGVVGTEVALALARWTPGADPDDVSLA</sequence>
<dbReference type="AlphaFoldDB" id="A0A5N4DWK3"/>
<keyword evidence="2" id="KW-1185">Reference proteome</keyword>
<accession>A0A5N4DWK3</accession>
<dbReference type="Proteomes" id="UP000299084">
    <property type="component" value="Unassembled WGS sequence"/>
</dbReference>
<evidence type="ECO:0000313" key="2">
    <source>
        <dbReference type="Proteomes" id="UP000299084"/>
    </source>
</evidence>
<evidence type="ECO:0000313" key="1">
    <source>
        <dbReference type="EMBL" id="KAB1275364.1"/>
    </source>
</evidence>
<gene>
    <name evidence="1" type="ORF">Cadr_000010161</name>
</gene>
<protein>
    <submittedName>
        <fullName evidence="1">Uncharacterized protein</fullName>
    </submittedName>
</protein>
<organism evidence="1 2">
    <name type="scientific">Camelus dromedarius</name>
    <name type="common">Dromedary</name>
    <name type="synonym">Arabian camel</name>
    <dbReference type="NCBI Taxonomy" id="9838"/>
    <lineage>
        <taxon>Eukaryota</taxon>
        <taxon>Metazoa</taxon>
        <taxon>Chordata</taxon>
        <taxon>Craniata</taxon>
        <taxon>Vertebrata</taxon>
        <taxon>Euteleostomi</taxon>
        <taxon>Mammalia</taxon>
        <taxon>Eutheria</taxon>
        <taxon>Laurasiatheria</taxon>
        <taxon>Artiodactyla</taxon>
        <taxon>Tylopoda</taxon>
        <taxon>Camelidae</taxon>
        <taxon>Camelus</taxon>
    </lineage>
</organism>
<comment type="caution">
    <text evidence="1">The sequence shown here is derived from an EMBL/GenBank/DDBJ whole genome shotgun (WGS) entry which is preliminary data.</text>
</comment>
<reference evidence="1 2" key="1">
    <citation type="journal article" date="2019" name="Mol. Ecol. Resour.">
        <title>Improving Illumina assemblies with Hi-C and long reads: an example with the North African dromedary.</title>
        <authorList>
            <person name="Elbers J.P."/>
            <person name="Rogers M.F."/>
            <person name="Perelman P.L."/>
            <person name="Proskuryakova A.A."/>
            <person name="Serdyukova N.A."/>
            <person name="Johnson W.E."/>
            <person name="Horin P."/>
            <person name="Corander J."/>
            <person name="Murphy D."/>
            <person name="Burger P.A."/>
        </authorList>
    </citation>
    <scope>NUCLEOTIDE SEQUENCE [LARGE SCALE GENOMIC DNA]</scope>
    <source>
        <strain evidence="1">Drom800</strain>
        <tissue evidence="1">Blood</tissue>
    </source>
</reference>
<proteinExistence type="predicted"/>
<name>A0A5N4DWK3_CAMDR</name>